<evidence type="ECO:0000256" key="2">
    <source>
        <dbReference type="ARBA" id="ARBA00022729"/>
    </source>
</evidence>
<organism evidence="5 6">
    <name type="scientific">Albimonas pacifica</name>
    <dbReference type="NCBI Taxonomy" id="1114924"/>
    <lineage>
        <taxon>Bacteria</taxon>
        <taxon>Pseudomonadati</taxon>
        <taxon>Pseudomonadota</taxon>
        <taxon>Alphaproteobacteria</taxon>
        <taxon>Rhodobacterales</taxon>
        <taxon>Paracoccaceae</taxon>
        <taxon>Albimonas</taxon>
    </lineage>
</organism>
<dbReference type="NCBIfam" id="NF037995">
    <property type="entry name" value="TRAP_S1"/>
    <property type="match status" value="1"/>
</dbReference>
<dbReference type="PANTHER" id="PTHR33376">
    <property type="match status" value="1"/>
</dbReference>
<evidence type="ECO:0000256" key="1">
    <source>
        <dbReference type="ARBA" id="ARBA00004418"/>
    </source>
</evidence>
<dbReference type="Gene3D" id="3.40.190.170">
    <property type="entry name" value="Bacterial extracellular solute-binding protein, family 7"/>
    <property type="match status" value="1"/>
</dbReference>
<sequence length="361" mass="38825">MKTLVKGALAGAAALAVTSAPAVAQNLMISASLPQVHMWVGQSLDPFADKLEERTDLTFTRFYAGELVGVGRGLDALQGGTVDIVSPLLAPYIPGAFPLTDISQLPVYGTDSAQITRAFQKLMDSDVELKDGKTFYEYEIEPKGIVAWGLGASGPYAINTVSKEITSPADFQGLPLRAGAALQTMTLENLGVNPVTMPAAQAYEALSRKTIEGILLSVADWKSYSMTELLKYSIEGVALGHWESYAAISKSAWDGLSEEQQKAMDEVAREVALENAEFIQKQYLEVRAAAEAAGTTFVQASDLPQELQDHIAEASVATWKQWIETMEADGHPARKAAQLWAELVQEEGGELPPGVAEYLAD</sequence>
<dbReference type="InterPro" id="IPR038404">
    <property type="entry name" value="TRAP_DctP_sf"/>
</dbReference>
<comment type="subcellular location">
    <subcellularLocation>
        <location evidence="1">Periplasm</location>
    </subcellularLocation>
</comment>
<dbReference type="RefSeq" id="WP_092859996.1">
    <property type="nucleotide sequence ID" value="NZ_FOQH01000005.1"/>
</dbReference>
<evidence type="ECO:0000313" key="5">
    <source>
        <dbReference type="EMBL" id="SFI22633.1"/>
    </source>
</evidence>
<accession>A0A1I3GGR9</accession>
<dbReference type="PANTHER" id="PTHR33376:SF15">
    <property type="entry name" value="BLL6794 PROTEIN"/>
    <property type="match status" value="1"/>
</dbReference>
<dbReference type="STRING" id="1114924.SAMN05216258_105154"/>
<evidence type="ECO:0000256" key="3">
    <source>
        <dbReference type="ARBA" id="ARBA00022764"/>
    </source>
</evidence>
<reference evidence="5 6" key="1">
    <citation type="submission" date="2016-10" db="EMBL/GenBank/DDBJ databases">
        <authorList>
            <person name="de Groot N.N."/>
        </authorList>
    </citation>
    <scope>NUCLEOTIDE SEQUENCE [LARGE SCALE GENOMIC DNA]</scope>
    <source>
        <strain evidence="5 6">CGMCC 1.11030</strain>
    </source>
</reference>
<dbReference type="OrthoDB" id="7822595at2"/>
<feature type="signal peptide" evidence="4">
    <location>
        <begin position="1"/>
        <end position="24"/>
    </location>
</feature>
<dbReference type="EMBL" id="FOQH01000005">
    <property type="protein sequence ID" value="SFI22633.1"/>
    <property type="molecule type" value="Genomic_DNA"/>
</dbReference>
<dbReference type="AlphaFoldDB" id="A0A1I3GGR9"/>
<keyword evidence="3" id="KW-0574">Periplasm</keyword>
<keyword evidence="6" id="KW-1185">Reference proteome</keyword>
<dbReference type="InterPro" id="IPR018389">
    <property type="entry name" value="DctP_fam"/>
</dbReference>
<dbReference type="Proteomes" id="UP000199377">
    <property type="component" value="Unassembled WGS sequence"/>
</dbReference>
<evidence type="ECO:0000313" key="6">
    <source>
        <dbReference type="Proteomes" id="UP000199377"/>
    </source>
</evidence>
<gene>
    <name evidence="5" type="ORF">SAMN05216258_105154</name>
</gene>
<keyword evidence="2 4" id="KW-0732">Signal</keyword>
<feature type="chain" id="PRO_5011560952" evidence="4">
    <location>
        <begin position="25"/>
        <end position="361"/>
    </location>
</feature>
<dbReference type="Pfam" id="PF03480">
    <property type="entry name" value="DctP"/>
    <property type="match status" value="1"/>
</dbReference>
<protein>
    <submittedName>
        <fullName evidence="5">TRAP-type C4-dicarboxylate transport system, substrate-binding protein</fullName>
    </submittedName>
</protein>
<name>A0A1I3GGR9_9RHOB</name>
<dbReference type="GO" id="GO:0055085">
    <property type="term" value="P:transmembrane transport"/>
    <property type="evidence" value="ECO:0007669"/>
    <property type="project" value="InterPro"/>
</dbReference>
<evidence type="ECO:0000256" key="4">
    <source>
        <dbReference type="SAM" id="SignalP"/>
    </source>
</evidence>
<proteinExistence type="predicted"/>
<dbReference type="GO" id="GO:0042597">
    <property type="term" value="C:periplasmic space"/>
    <property type="evidence" value="ECO:0007669"/>
    <property type="project" value="UniProtKB-SubCell"/>
</dbReference>